<dbReference type="Pfam" id="PF00288">
    <property type="entry name" value="GHMP_kinases_N"/>
    <property type="match status" value="1"/>
</dbReference>
<dbReference type="RefSeq" id="XP_067926236.1">
    <property type="nucleotide sequence ID" value="XM_068061788.1"/>
</dbReference>
<feature type="domain" description="Galactokinase N-terminal" evidence="8">
    <location>
        <begin position="18"/>
        <end position="66"/>
    </location>
</feature>
<dbReference type="OrthoDB" id="275179at2759"/>
<feature type="domain" description="GHMP kinase N-terminal" evidence="7">
    <location>
        <begin position="331"/>
        <end position="402"/>
    </location>
</feature>
<dbReference type="GO" id="GO:0005829">
    <property type="term" value="C:cytosol"/>
    <property type="evidence" value="ECO:0007669"/>
    <property type="project" value="TreeGrafter"/>
</dbReference>
<dbReference type="InterPro" id="IPR014721">
    <property type="entry name" value="Ribsml_uS5_D2-typ_fold_subgr"/>
</dbReference>
<dbReference type="InterPro" id="IPR006203">
    <property type="entry name" value="GHMP_knse_ATP-bd_CS"/>
</dbReference>
<dbReference type="SUPFAM" id="SSF54211">
    <property type="entry name" value="Ribosomal protein S5 domain 2-like"/>
    <property type="match status" value="2"/>
</dbReference>
<protein>
    <submittedName>
        <fullName evidence="9">Ghmp n-terminal domain-containing protein</fullName>
    </submittedName>
</protein>
<evidence type="ECO:0000256" key="1">
    <source>
        <dbReference type="ARBA" id="ARBA00006566"/>
    </source>
</evidence>
<sequence length="520" mass="57718">MEGDFPDMSLVEETVDGFKHTFSSLLPQFLSVAPGRINIIGEHLDYEDYAVLPMAINRYTTCAIRRISIDSETHEDSHQNREKKEKNGLGCCSSCYLSSSSFLSRPRSPAYEQAGELSSSVEEKKDEDEEKSKLEKEGEEEEEKAFSSSTLPFLQIAHTHPETFPGCSVRTLEDLPMYLLRLREGASEDRKREEEEEEEKDEKTKKKKSLERSSKEEEGKEEEENEKLRKKNTWLKYVLAGVAGLLEYMIGDRKLDLIGKVFTPDHLKSILQESRSSSSHVGGRHKSQARGMESSFFSSLSSSSSSSFSLPSWVRRGLEKKLVKEGRERQACLGHYQILIGGNLPTASGLSSSSSLVVALVSSFSACMDFPLTRQEIAEISTRAERHAGTAGGGMDQAAISLSESNSATLVTCYPKIEAQSIPLPSTSVLFGVAHTLVESPKASHASTHFNKRVLECLFASLILLKKIKEEDPKKMEKENSSSSLSSPLASVSFSSLHGDLLKTWTLRKTQEACALQSFQ</sequence>
<dbReference type="InterPro" id="IPR019539">
    <property type="entry name" value="GalKase_N"/>
</dbReference>
<keyword evidence="5" id="KW-0067">ATP-binding</keyword>
<feature type="non-terminal residue" evidence="9">
    <location>
        <position position="520"/>
    </location>
</feature>
<dbReference type="VEuPathDB" id="ToxoDB:CSUI_001583"/>
<evidence type="ECO:0000259" key="8">
    <source>
        <dbReference type="Pfam" id="PF10509"/>
    </source>
</evidence>
<dbReference type="GO" id="GO:0004335">
    <property type="term" value="F:galactokinase activity"/>
    <property type="evidence" value="ECO:0007669"/>
    <property type="project" value="TreeGrafter"/>
</dbReference>
<dbReference type="Gene3D" id="3.30.230.10">
    <property type="match status" value="2"/>
</dbReference>
<proteinExistence type="inferred from homology"/>
<dbReference type="GO" id="GO:0005524">
    <property type="term" value="F:ATP binding"/>
    <property type="evidence" value="ECO:0007669"/>
    <property type="project" value="UniProtKB-KW"/>
</dbReference>
<evidence type="ECO:0000256" key="5">
    <source>
        <dbReference type="ARBA" id="ARBA00022840"/>
    </source>
</evidence>
<evidence type="ECO:0000313" key="9">
    <source>
        <dbReference type="EMBL" id="PHJ24563.1"/>
    </source>
</evidence>
<dbReference type="InterPro" id="IPR019741">
    <property type="entry name" value="Galactokinase_CS"/>
</dbReference>
<dbReference type="InterPro" id="IPR006204">
    <property type="entry name" value="GHMP_kinase_N_dom"/>
</dbReference>
<reference evidence="9 10" key="1">
    <citation type="journal article" date="2017" name="Int. J. Parasitol.">
        <title>The genome of the protozoan parasite Cystoisospora suis and a reverse vaccinology approach to identify vaccine candidates.</title>
        <authorList>
            <person name="Palmieri N."/>
            <person name="Shrestha A."/>
            <person name="Ruttkowski B."/>
            <person name="Beck T."/>
            <person name="Vogl C."/>
            <person name="Tomley F."/>
            <person name="Blake D.P."/>
            <person name="Joachim A."/>
        </authorList>
    </citation>
    <scope>NUCLEOTIDE SEQUENCE [LARGE SCALE GENOMIC DNA]</scope>
    <source>
        <strain evidence="9 10">Wien I</strain>
    </source>
</reference>
<keyword evidence="10" id="KW-1185">Reference proteome</keyword>
<dbReference type="PRINTS" id="PR00959">
    <property type="entry name" value="MEVGALKINASE"/>
</dbReference>
<dbReference type="PROSITE" id="PS00106">
    <property type="entry name" value="GALACTOKINASE"/>
    <property type="match status" value="1"/>
</dbReference>
<dbReference type="GO" id="GO:0006012">
    <property type="term" value="P:galactose metabolic process"/>
    <property type="evidence" value="ECO:0007669"/>
    <property type="project" value="TreeGrafter"/>
</dbReference>
<gene>
    <name evidence="9" type="ORF">CSUI_001583</name>
</gene>
<name>A0A2C6LC76_9APIC</name>
<evidence type="ECO:0000256" key="2">
    <source>
        <dbReference type="ARBA" id="ARBA00022679"/>
    </source>
</evidence>
<dbReference type="InterPro" id="IPR020568">
    <property type="entry name" value="Ribosomal_Su5_D2-typ_SF"/>
</dbReference>
<evidence type="ECO:0000256" key="4">
    <source>
        <dbReference type="ARBA" id="ARBA00022777"/>
    </source>
</evidence>
<evidence type="ECO:0000259" key="7">
    <source>
        <dbReference type="Pfam" id="PF00288"/>
    </source>
</evidence>
<dbReference type="PANTHER" id="PTHR10457">
    <property type="entry name" value="MEVALONATE KINASE/GALACTOKINASE"/>
    <property type="match status" value="1"/>
</dbReference>
<dbReference type="Proteomes" id="UP000221165">
    <property type="component" value="Unassembled WGS sequence"/>
</dbReference>
<comment type="similarity">
    <text evidence="1">Belongs to the GHMP kinase family. GalK subfamily.</text>
</comment>
<dbReference type="PROSITE" id="PS00627">
    <property type="entry name" value="GHMP_KINASES_ATP"/>
    <property type="match status" value="1"/>
</dbReference>
<feature type="region of interest" description="Disordered" evidence="6">
    <location>
        <begin position="186"/>
        <end position="227"/>
    </location>
</feature>
<evidence type="ECO:0000256" key="6">
    <source>
        <dbReference type="SAM" id="MobiDB-lite"/>
    </source>
</evidence>
<evidence type="ECO:0000313" key="10">
    <source>
        <dbReference type="Proteomes" id="UP000221165"/>
    </source>
</evidence>
<dbReference type="Pfam" id="PF10509">
    <property type="entry name" value="GalKase_gal_bdg"/>
    <property type="match status" value="1"/>
</dbReference>
<dbReference type="PANTHER" id="PTHR10457:SF7">
    <property type="entry name" value="GALACTOKINASE-RELATED"/>
    <property type="match status" value="1"/>
</dbReference>
<accession>A0A2C6LC76</accession>
<dbReference type="EMBL" id="MIGC01000637">
    <property type="protein sequence ID" value="PHJ24563.1"/>
    <property type="molecule type" value="Genomic_DNA"/>
</dbReference>
<evidence type="ECO:0000256" key="3">
    <source>
        <dbReference type="ARBA" id="ARBA00022741"/>
    </source>
</evidence>
<dbReference type="GeneID" id="94424999"/>
<keyword evidence="4" id="KW-0418">Kinase</keyword>
<comment type="caution">
    <text evidence="9">The sequence shown here is derived from an EMBL/GenBank/DDBJ whole genome shotgun (WGS) entry which is preliminary data.</text>
</comment>
<keyword evidence="2" id="KW-0808">Transferase</keyword>
<organism evidence="9 10">
    <name type="scientific">Cystoisospora suis</name>
    <dbReference type="NCBI Taxonomy" id="483139"/>
    <lineage>
        <taxon>Eukaryota</taxon>
        <taxon>Sar</taxon>
        <taxon>Alveolata</taxon>
        <taxon>Apicomplexa</taxon>
        <taxon>Conoidasida</taxon>
        <taxon>Coccidia</taxon>
        <taxon>Eucoccidiorida</taxon>
        <taxon>Eimeriorina</taxon>
        <taxon>Sarcocystidae</taxon>
        <taxon>Cystoisospora</taxon>
    </lineage>
</organism>
<dbReference type="AlphaFoldDB" id="A0A2C6LC76"/>
<keyword evidence="3" id="KW-0547">Nucleotide-binding</keyword>
<feature type="region of interest" description="Disordered" evidence="6">
    <location>
        <begin position="102"/>
        <end position="150"/>
    </location>
</feature>